<keyword evidence="5" id="KW-0812">Transmembrane</keyword>
<dbReference type="PANTHER" id="PTHR30026:SF21">
    <property type="entry name" value="SLR1270 PROTEIN"/>
    <property type="match status" value="1"/>
</dbReference>
<evidence type="ECO:0000256" key="1">
    <source>
        <dbReference type="ARBA" id="ARBA00004442"/>
    </source>
</evidence>
<name>A0A9D6V834_9BACT</name>
<dbReference type="PANTHER" id="PTHR30026">
    <property type="entry name" value="OUTER MEMBRANE PROTEIN TOLC"/>
    <property type="match status" value="1"/>
</dbReference>
<evidence type="ECO:0000313" key="8">
    <source>
        <dbReference type="EMBL" id="MBI5252468.1"/>
    </source>
</evidence>
<evidence type="ECO:0000256" key="6">
    <source>
        <dbReference type="ARBA" id="ARBA00023136"/>
    </source>
</evidence>
<keyword evidence="6" id="KW-0472">Membrane</keyword>
<keyword evidence="4" id="KW-1134">Transmembrane beta strand</keyword>
<dbReference type="InterPro" id="IPR003423">
    <property type="entry name" value="OMP_efflux"/>
</dbReference>
<dbReference type="Pfam" id="PF02321">
    <property type="entry name" value="OEP"/>
    <property type="match status" value="2"/>
</dbReference>
<dbReference type="SUPFAM" id="SSF56954">
    <property type="entry name" value="Outer membrane efflux proteins (OEP)"/>
    <property type="match status" value="1"/>
</dbReference>
<organism evidence="8 9">
    <name type="scientific">Desulfomonile tiedjei</name>
    <dbReference type="NCBI Taxonomy" id="2358"/>
    <lineage>
        <taxon>Bacteria</taxon>
        <taxon>Pseudomonadati</taxon>
        <taxon>Thermodesulfobacteriota</taxon>
        <taxon>Desulfomonilia</taxon>
        <taxon>Desulfomonilales</taxon>
        <taxon>Desulfomonilaceae</taxon>
        <taxon>Desulfomonile</taxon>
    </lineage>
</organism>
<evidence type="ECO:0000256" key="2">
    <source>
        <dbReference type="ARBA" id="ARBA00007613"/>
    </source>
</evidence>
<comment type="similarity">
    <text evidence="2">Belongs to the outer membrane factor (OMF) (TC 1.B.17) family.</text>
</comment>
<dbReference type="Gene3D" id="1.20.1600.10">
    <property type="entry name" value="Outer membrane efflux proteins (OEP)"/>
    <property type="match status" value="1"/>
</dbReference>
<protein>
    <submittedName>
        <fullName evidence="8">TolC family protein</fullName>
    </submittedName>
</protein>
<reference evidence="8" key="1">
    <citation type="submission" date="2020-07" db="EMBL/GenBank/DDBJ databases">
        <title>Huge and variable diversity of episymbiotic CPR bacteria and DPANN archaea in groundwater ecosystems.</title>
        <authorList>
            <person name="He C.Y."/>
            <person name="Keren R."/>
            <person name="Whittaker M."/>
            <person name="Farag I.F."/>
            <person name="Doudna J."/>
            <person name="Cate J.H.D."/>
            <person name="Banfield J.F."/>
        </authorList>
    </citation>
    <scope>NUCLEOTIDE SEQUENCE</scope>
    <source>
        <strain evidence="8">NC_groundwater_1664_Pr3_B-0.1um_52_9</strain>
    </source>
</reference>
<dbReference type="GO" id="GO:0009279">
    <property type="term" value="C:cell outer membrane"/>
    <property type="evidence" value="ECO:0007669"/>
    <property type="project" value="UniProtKB-SubCell"/>
</dbReference>
<dbReference type="Proteomes" id="UP000807825">
    <property type="component" value="Unassembled WGS sequence"/>
</dbReference>
<accession>A0A9D6V834</accession>
<dbReference type="GO" id="GO:0015562">
    <property type="term" value="F:efflux transmembrane transporter activity"/>
    <property type="evidence" value="ECO:0007669"/>
    <property type="project" value="InterPro"/>
</dbReference>
<keyword evidence="7" id="KW-0998">Cell outer membrane</keyword>
<comment type="caution">
    <text evidence="8">The sequence shown here is derived from an EMBL/GenBank/DDBJ whole genome shotgun (WGS) entry which is preliminary data.</text>
</comment>
<evidence type="ECO:0000256" key="3">
    <source>
        <dbReference type="ARBA" id="ARBA00022448"/>
    </source>
</evidence>
<keyword evidence="3" id="KW-0813">Transport</keyword>
<proteinExistence type="inferred from homology"/>
<dbReference type="GO" id="GO:0015288">
    <property type="term" value="F:porin activity"/>
    <property type="evidence" value="ECO:0007669"/>
    <property type="project" value="TreeGrafter"/>
</dbReference>
<dbReference type="InterPro" id="IPR051906">
    <property type="entry name" value="TolC-like"/>
</dbReference>
<dbReference type="EMBL" id="JACRDE010000610">
    <property type="protein sequence ID" value="MBI5252468.1"/>
    <property type="molecule type" value="Genomic_DNA"/>
</dbReference>
<comment type="subcellular location">
    <subcellularLocation>
        <location evidence="1">Cell outer membrane</location>
    </subcellularLocation>
</comment>
<evidence type="ECO:0000256" key="7">
    <source>
        <dbReference type="ARBA" id="ARBA00023237"/>
    </source>
</evidence>
<dbReference type="AlphaFoldDB" id="A0A9D6V834"/>
<evidence type="ECO:0000256" key="5">
    <source>
        <dbReference type="ARBA" id="ARBA00022692"/>
    </source>
</evidence>
<evidence type="ECO:0000313" key="9">
    <source>
        <dbReference type="Proteomes" id="UP000807825"/>
    </source>
</evidence>
<evidence type="ECO:0000256" key="4">
    <source>
        <dbReference type="ARBA" id="ARBA00022452"/>
    </source>
</evidence>
<dbReference type="GO" id="GO:1990281">
    <property type="term" value="C:efflux pump complex"/>
    <property type="evidence" value="ECO:0007669"/>
    <property type="project" value="TreeGrafter"/>
</dbReference>
<gene>
    <name evidence="8" type="ORF">HY912_23485</name>
</gene>
<sequence>MGHTKASNGLFIIAILGIILVLAPLRANAAEPNSKSRRDARLSLPQAVSIAISRNLRMADARLEVREKESQRREAFSDFFPTIDLSYLATGYRYQNASTIAALAGSHPGRWTIRNPESLSGISPDYPYRIDPFKSFTMAATITQPLYTGGRLLSDYKYARLGVDYSAIQFEVERQDLTLDVYDAYYQLVQGEKLLEVADSSIRALEALRNQTMEFYKAGVVPKVDVLSTEGQLAQAKIQKTQALSDIGKSKATLNFLLRYPQETPTDVVQDTAYRPNSYAIPGIYSTAAANRLEIRQANISVEQAMALVNSAKSDLLPSISVQGQASRLNDDWNPFDPEAVNNWQLQGILSWTFDMFRRRETVQERRVSQARTFVAREQLVEQVMTEVKTAYLDMRRSESDIENNRKAVEFRRENFRINQERYKEQVATYIEVLDAQRQLSVAEGDLITSLIGYKINQANLERRMGTIR</sequence>